<dbReference type="AlphaFoldDB" id="A0A0M9F626"/>
<sequence length="460" mass="51446">MDTSFSFTPLWEEKAIIYKPEKALHALEKKIYAAILRSKLLPKSGEVFLTPEVLRVVSAVTKHMLLNLGIDNEVLSKIRTTAVKFVPGHSTFYLIDACLVAWYIEAAQVIYAHNDARRIASGPTRPSAWIAGYTNERPMANLGFISMLAGCRDADVPEHPKLRAASLVSKATVAVLYTAYTMGPHLKHFPWERLEDMPVLSAVDLYLKVFISSCGSIYSTNPTVAPPPAFEYSVTQDDVRISKCGRKLMIKSQGNEIWHRAPKWHPYIKLPGSPWNNFIRNRKQPIFLEGLGHSNYCESESADSGSESGSPSGFAPEPENAESEHSESDEVTIKYKLPSSALTIFRQFEDQYSAAREELDLNHPGTRRVLSERAAIRQYNRFARLSGRKYAKECPDDASAVYLTDAEEAFLYYSPVIQKPRADAAGNLGLPFMSTTVHSVGAHDDPEEPDDGFFIMTYKQ</sequence>
<dbReference type="InterPro" id="IPR031472">
    <property type="entry name" value="MAT1-1-2/MatA-2/Smr1"/>
</dbReference>
<accession>A0A0M9F626</accession>
<protein>
    <submittedName>
        <fullName evidence="2">Mating type protein 1-1-2</fullName>
    </submittedName>
</protein>
<feature type="region of interest" description="Disordered" evidence="1">
    <location>
        <begin position="298"/>
        <end position="330"/>
    </location>
</feature>
<dbReference type="Proteomes" id="UP000037904">
    <property type="component" value="Unassembled WGS sequence"/>
</dbReference>
<comment type="caution">
    <text evidence="2">The sequence shown here is derived from an EMBL/GenBank/DDBJ whole genome shotgun (WGS) entry which is preliminary data.</text>
</comment>
<reference evidence="2 3" key="1">
    <citation type="submission" date="2015-04" db="EMBL/GenBank/DDBJ databases">
        <title>The draft genome sequence of Fusarium langsethiae, a T-2/HT-2 mycotoxin producer.</title>
        <authorList>
            <person name="Lysoe E."/>
            <person name="Divon H.H."/>
            <person name="Terzi V."/>
            <person name="Orru L."/>
            <person name="Lamontanara A."/>
            <person name="Kolseth A.-K."/>
            <person name="Frandsen R.J."/>
            <person name="Nielsen K."/>
            <person name="Thrane U."/>
        </authorList>
    </citation>
    <scope>NUCLEOTIDE SEQUENCE [LARGE SCALE GENOMIC DNA]</scope>
    <source>
        <strain evidence="2 3">Fl201059</strain>
    </source>
</reference>
<keyword evidence="3" id="KW-1185">Reference proteome</keyword>
<feature type="compositionally biased region" description="Low complexity" evidence="1">
    <location>
        <begin position="298"/>
        <end position="318"/>
    </location>
</feature>
<name>A0A0M9F626_FUSLA</name>
<proteinExistence type="predicted"/>
<organism evidence="2 3">
    <name type="scientific">Fusarium langsethiae</name>
    <dbReference type="NCBI Taxonomy" id="179993"/>
    <lineage>
        <taxon>Eukaryota</taxon>
        <taxon>Fungi</taxon>
        <taxon>Dikarya</taxon>
        <taxon>Ascomycota</taxon>
        <taxon>Pezizomycotina</taxon>
        <taxon>Sordariomycetes</taxon>
        <taxon>Hypocreomycetidae</taxon>
        <taxon>Hypocreales</taxon>
        <taxon>Nectriaceae</taxon>
        <taxon>Fusarium</taxon>
    </lineage>
</organism>
<dbReference type="Pfam" id="PF17043">
    <property type="entry name" value="MAT1-1-2"/>
    <property type="match status" value="1"/>
</dbReference>
<evidence type="ECO:0000313" key="2">
    <source>
        <dbReference type="EMBL" id="KPA46838.1"/>
    </source>
</evidence>
<gene>
    <name evidence="2" type="ORF">FLAG1_00022</name>
</gene>
<dbReference type="OrthoDB" id="5148912at2759"/>
<dbReference type="EMBL" id="JXCE01000001">
    <property type="protein sequence ID" value="KPA46838.1"/>
    <property type="molecule type" value="Genomic_DNA"/>
</dbReference>
<evidence type="ECO:0000256" key="1">
    <source>
        <dbReference type="SAM" id="MobiDB-lite"/>
    </source>
</evidence>
<evidence type="ECO:0000313" key="3">
    <source>
        <dbReference type="Proteomes" id="UP000037904"/>
    </source>
</evidence>